<sequence length="90" mass="10568">MVMRDEKRYHKDHNLETKALLLIHNAPPDHKNLGTFQICILVEVVFLKLNTTSVIQPLDQNLISNMKAYYFHRSIEQLVEETEGQDKQSF</sequence>
<evidence type="ECO:0000259" key="1">
    <source>
        <dbReference type="Pfam" id="PF03184"/>
    </source>
</evidence>
<dbReference type="AlphaFoldDB" id="A0AA36BLD1"/>
<protein>
    <submittedName>
        <fullName evidence="2">Transposable element-derived 1</fullName>
    </submittedName>
</protein>
<dbReference type="EMBL" id="OX597831">
    <property type="protein sequence ID" value="CAI9735867.1"/>
    <property type="molecule type" value="Genomic_DNA"/>
</dbReference>
<dbReference type="Pfam" id="PF03184">
    <property type="entry name" value="DDE_1"/>
    <property type="match status" value="1"/>
</dbReference>
<evidence type="ECO:0000313" key="3">
    <source>
        <dbReference type="Proteomes" id="UP001162480"/>
    </source>
</evidence>
<gene>
    <name evidence="2" type="ORF">OCTVUL_1B027386</name>
</gene>
<name>A0AA36BLD1_OCTVU</name>
<evidence type="ECO:0000313" key="2">
    <source>
        <dbReference type="EMBL" id="CAI9735867.1"/>
    </source>
</evidence>
<keyword evidence="3" id="KW-1185">Reference proteome</keyword>
<organism evidence="2 3">
    <name type="scientific">Octopus vulgaris</name>
    <name type="common">Common octopus</name>
    <dbReference type="NCBI Taxonomy" id="6645"/>
    <lineage>
        <taxon>Eukaryota</taxon>
        <taxon>Metazoa</taxon>
        <taxon>Spiralia</taxon>
        <taxon>Lophotrochozoa</taxon>
        <taxon>Mollusca</taxon>
        <taxon>Cephalopoda</taxon>
        <taxon>Coleoidea</taxon>
        <taxon>Octopodiformes</taxon>
        <taxon>Octopoda</taxon>
        <taxon>Incirrata</taxon>
        <taxon>Octopodidae</taxon>
        <taxon>Octopus</taxon>
    </lineage>
</organism>
<feature type="domain" description="DDE-1" evidence="1">
    <location>
        <begin position="15"/>
        <end position="87"/>
    </location>
</feature>
<dbReference type="GO" id="GO:0003676">
    <property type="term" value="F:nucleic acid binding"/>
    <property type="evidence" value="ECO:0007669"/>
    <property type="project" value="InterPro"/>
</dbReference>
<dbReference type="Proteomes" id="UP001162480">
    <property type="component" value="Chromosome 18"/>
</dbReference>
<reference evidence="2" key="1">
    <citation type="submission" date="2023-08" db="EMBL/GenBank/DDBJ databases">
        <authorList>
            <person name="Alioto T."/>
            <person name="Alioto T."/>
            <person name="Gomez Garrido J."/>
        </authorList>
    </citation>
    <scope>NUCLEOTIDE SEQUENCE</scope>
</reference>
<dbReference type="InterPro" id="IPR004875">
    <property type="entry name" value="DDE_SF_endonuclease_dom"/>
</dbReference>
<accession>A0AA36BLD1</accession>
<proteinExistence type="predicted"/>